<feature type="signal peptide" evidence="1">
    <location>
        <begin position="1"/>
        <end position="18"/>
    </location>
</feature>
<sequence length="219" mass="24738">MREIVTIILLTFFWLSQGYQQVKLPNCYDKTKMNDGLRADIVRNHNNGRLYIATDSRGGDKQFPLSVYPTAANMSLMGYDCDLENEAEKISKECKYIGPSFDNVGINSDIFPPPVTGLALFYAVRSWWDKHSLDFYDLTPTRENKTMIPFLQMINDRSNKIGCSYTLCDSSSHYPFVSFVCKYGDPLIQPGVPIYTKGRPCSLCENKCVGGGLCNYLGI</sequence>
<feature type="domain" description="SCP" evidence="2">
    <location>
        <begin position="36"/>
        <end position="184"/>
    </location>
</feature>
<keyword evidence="4" id="KW-1185">Reference proteome</keyword>
<dbReference type="Pfam" id="PF00188">
    <property type="entry name" value="CAP"/>
    <property type="match status" value="1"/>
</dbReference>
<dbReference type="SUPFAM" id="SSF55797">
    <property type="entry name" value="PR-1-like"/>
    <property type="match status" value="1"/>
</dbReference>
<dbReference type="SMART" id="SM00198">
    <property type="entry name" value="SCP"/>
    <property type="match status" value="1"/>
</dbReference>
<dbReference type="Proteomes" id="UP000053766">
    <property type="component" value="Unassembled WGS sequence"/>
</dbReference>
<evidence type="ECO:0000313" key="3">
    <source>
        <dbReference type="EMBL" id="KJH52443.1"/>
    </source>
</evidence>
<feature type="chain" id="PRO_5002336236" evidence="1">
    <location>
        <begin position="19"/>
        <end position="219"/>
    </location>
</feature>
<keyword evidence="1" id="KW-0732">Signal</keyword>
<dbReference type="InterPro" id="IPR014044">
    <property type="entry name" value="CAP_dom"/>
</dbReference>
<dbReference type="Gene3D" id="3.40.33.10">
    <property type="entry name" value="CAP"/>
    <property type="match status" value="1"/>
</dbReference>
<name>A0A0D8Y6F7_DICVI</name>
<dbReference type="AlphaFoldDB" id="A0A0D8Y6F7"/>
<evidence type="ECO:0000259" key="2">
    <source>
        <dbReference type="SMART" id="SM00198"/>
    </source>
</evidence>
<dbReference type="STRING" id="29172.A0A0D8Y6F7"/>
<proteinExistence type="predicted"/>
<dbReference type="InterPro" id="IPR035940">
    <property type="entry name" value="CAP_sf"/>
</dbReference>
<dbReference type="OrthoDB" id="5906627at2759"/>
<dbReference type="EMBL" id="KN716165">
    <property type="protein sequence ID" value="KJH52443.1"/>
    <property type="molecule type" value="Genomic_DNA"/>
</dbReference>
<reference evidence="3 4" key="1">
    <citation type="submission" date="2013-11" db="EMBL/GenBank/DDBJ databases">
        <title>Draft genome of the bovine lungworm Dictyocaulus viviparus.</title>
        <authorList>
            <person name="Mitreva M."/>
        </authorList>
    </citation>
    <scope>NUCLEOTIDE SEQUENCE [LARGE SCALE GENOMIC DNA]</scope>
    <source>
        <strain evidence="3 4">HannoverDv2000</strain>
    </source>
</reference>
<dbReference type="CDD" id="cd05380">
    <property type="entry name" value="CAP_euk"/>
    <property type="match status" value="1"/>
</dbReference>
<evidence type="ECO:0000313" key="4">
    <source>
        <dbReference type="Proteomes" id="UP000053766"/>
    </source>
</evidence>
<protein>
    <submittedName>
        <fullName evidence="3">SCP-like protein</fullName>
    </submittedName>
</protein>
<accession>A0A0D8Y6F7</accession>
<reference evidence="4" key="2">
    <citation type="journal article" date="2016" name="Sci. Rep.">
        <title>Dictyocaulus viviparus genome, variome and transcriptome elucidate lungworm biology and support future intervention.</title>
        <authorList>
            <person name="McNulty S.N."/>
            <person name="Strube C."/>
            <person name="Rosa B.A."/>
            <person name="Martin J.C."/>
            <person name="Tyagi R."/>
            <person name="Choi Y.J."/>
            <person name="Wang Q."/>
            <person name="Hallsworth Pepin K."/>
            <person name="Zhang X."/>
            <person name="Ozersky P."/>
            <person name="Wilson R.K."/>
            <person name="Sternberg P.W."/>
            <person name="Gasser R.B."/>
            <person name="Mitreva M."/>
        </authorList>
    </citation>
    <scope>NUCLEOTIDE SEQUENCE [LARGE SCALE GENOMIC DNA]</scope>
    <source>
        <strain evidence="4">HannoverDv2000</strain>
    </source>
</reference>
<organism evidence="3 4">
    <name type="scientific">Dictyocaulus viviparus</name>
    <name type="common">Bovine lungworm</name>
    <dbReference type="NCBI Taxonomy" id="29172"/>
    <lineage>
        <taxon>Eukaryota</taxon>
        <taxon>Metazoa</taxon>
        <taxon>Ecdysozoa</taxon>
        <taxon>Nematoda</taxon>
        <taxon>Chromadorea</taxon>
        <taxon>Rhabditida</taxon>
        <taxon>Rhabditina</taxon>
        <taxon>Rhabditomorpha</taxon>
        <taxon>Strongyloidea</taxon>
        <taxon>Metastrongylidae</taxon>
        <taxon>Dictyocaulus</taxon>
    </lineage>
</organism>
<evidence type="ECO:0000256" key="1">
    <source>
        <dbReference type="SAM" id="SignalP"/>
    </source>
</evidence>
<gene>
    <name evidence="3" type="ORF">DICVIV_01420</name>
</gene>